<keyword evidence="5 6" id="KW-0482">Metalloprotease</keyword>
<dbReference type="GO" id="GO:0046872">
    <property type="term" value="F:metal ion binding"/>
    <property type="evidence" value="ECO:0007669"/>
    <property type="project" value="UniProtKB-KW"/>
</dbReference>
<sequence length="151" mass="17237">LGAMKNSGWCVQIQLLPSLTASKGFLRKKHLLQIVLCQNNIHQQAHVNRAVTHELIHAFDHCRALVDWFSNFKRLACSEVRRDAAVAVFNLGLKQHHQVKSSCTSPHPLQEKVVGEEFDSCFSEHTPFGCIPHSKKDGKFACRDFENRDRY</sequence>
<dbReference type="Proteomes" id="UP001501920">
    <property type="component" value="Chromosome 11"/>
</dbReference>
<protein>
    <recommendedName>
        <fullName evidence="6">Mitochondrial inner membrane protease ATP23</fullName>
        <ecNumber evidence="6">3.4.24.-</ecNumber>
    </recommendedName>
</protein>
<accession>A0A3B4EAJ8</accession>
<keyword evidence="2 6" id="KW-0645">Protease</keyword>
<dbReference type="GO" id="GO:0005739">
    <property type="term" value="C:mitochondrion"/>
    <property type="evidence" value="ECO:0007669"/>
    <property type="project" value="GOC"/>
</dbReference>
<evidence type="ECO:0000256" key="4">
    <source>
        <dbReference type="ARBA" id="ARBA00022801"/>
    </source>
</evidence>
<dbReference type="InterPro" id="IPR019165">
    <property type="entry name" value="Peptidase_M76_ATP23"/>
</dbReference>
<reference evidence="7" key="2">
    <citation type="submission" date="2025-08" db="UniProtKB">
        <authorList>
            <consortium name="Ensembl"/>
        </authorList>
    </citation>
    <scope>IDENTIFICATION</scope>
</reference>
<proteinExistence type="inferred from homology"/>
<reference evidence="7 8" key="1">
    <citation type="submission" date="2020-10" db="EMBL/GenBank/DDBJ databases">
        <title>Pygocentrus nattereri (red-bellied piranha) genome, fPygNat1, primary haplotype.</title>
        <authorList>
            <person name="Myers G."/>
            <person name="Meyer A."/>
            <person name="Karagic N."/>
            <person name="Pippel M."/>
            <person name="Winkler S."/>
            <person name="Tracey A."/>
            <person name="Wood J."/>
            <person name="Formenti G."/>
            <person name="Howe K."/>
            <person name="Fedrigo O."/>
            <person name="Jarvis E.D."/>
        </authorList>
    </citation>
    <scope>NUCLEOTIDE SEQUENCE [LARGE SCALE GENOMIC DNA]</scope>
</reference>
<dbReference type="Pfam" id="PF09768">
    <property type="entry name" value="Peptidase_M76"/>
    <property type="match status" value="1"/>
</dbReference>
<gene>
    <name evidence="7" type="primary">ATP23</name>
</gene>
<evidence type="ECO:0000256" key="2">
    <source>
        <dbReference type="ARBA" id="ARBA00022670"/>
    </source>
</evidence>
<dbReference type="GeneTree" id="ENSGT00390000010948"/>
<evidence type="ECO:0000256" key="6">
    <source>
        <dbReference type="RuleBase" id="RU364057"/>
    </source>
</evidence>
<evidence type="ECO:0000313" key="8">
    <source>
        <dbReference type="Proteomes" id="UP001501920"/>
    </source>
</evidence>
<dbReference type="PANTHER" id="PTHR21711">
    <property type="entry name" value="MITOCHONDRIAL INNER MEMBRANE PROTEASE"/>
    <property type="match status" value="1"/>
</dbReference>
<dbReference type="GO" id="GO:0004222">
    <property type="term" value="F:metalloendopeptidase activity"/>
    <property type="evidence" value="ECO:0007669"/>
    <property type="project" value="InterPro"/>
</dbReference>
<dbReference type="AlphaFoldDB" id="A0A3B4EAJ8"/>
<evidence type="ECO:0000256" key="5">
    <source>
        <dbReference type="ARBA" id="ARBA00023049"/>
    </source>
</evidence>
<dbReference type="STRING" id="42514.ENSPNAP00000032261"/>
<comment type="similarity">
    <text evidence="1 6">Belongs to the peptidase M76 family.</text>
</comment>
<dbReference type="PANTHER" id="PTHR21711:SF0">
    <property type="entry name" value="MITOCHONDRIAL INNER MEMBRANE PROTEASE ATP23 HOMOLOG"/>
    <property type="match status" value="1"/>
</dbReference>
<dbReference type="EC" id="3.4.24.-" evidence="6"/>
<evidence type="ECO:0000256" key="1">
    <source>
        <dbReference type="ARBA" id="ARBA00009915"/>
    </source>
</evidence>
<dbReference type="Ensembl" id="ENSPNAT00000021973.2">
    <property type="protein sequence ID" value="ENSPNAP00000032261.2"/>
    <property type="gene ID" value="ENSPNAG00000020101.2"/>
</dbReference>
<evidence type="ECO:0000313" key="7">
    <source>
        <dbReference type="Ensembl" id="ENSPNAP00000032261.2"/>
    </source>
</evidence>
<dbReference type="GO" id="GO:0034982">
    <property type="term" value="P:mitochondrial protein processing"/>
    <property type="evidence" value="ECO:0007669"/>
    <property type="project" value="TreeGrafter"/>
</dbReference>
<dbReference type="GO" id="GO:0033615">
    <property type="term" value="P:mitochondrial proton-transporting ATP synthase complex assembly"/>
    <property type="evidence" value="ECO:0007669"/>
    <property type="project" value="TreeGrafter"/>
</dbReference>
<organism evidence="7 8">
    <name type="scientific">Pygocentrus nattereri</name>
    <name type="common">Red-bellied piranha</name>
    <dbReference type="NCBI Taxonomy" id="42514"/>
    <lineage>
        <taxon>Eukaryota</taxon>
        <taxon>Metazoa</taxon>
        <taxon>Chordata</taxon>
        <taxon>Craniata</taxon>
        <taxon>Vertebrata</taxon>
        <taxon>Euteleostomi</taxon>
        <taxon>Actinopterygii</taxon>
        <taxon>Neopterygii</taxon>
        <taxon>Teleostei</taxon>
        <taxon>Ostariophysi</taxon>
        <taxon>Characiformes</taxon>
        <taxon>Characoidei</taxon>
        <taxon>Pygocentrus</taxon>
    </lineage>
</organism>
<keyword evidence="4 6" id="KW-0378">Hydrolase</keyword>
<reference evidence="7" key="3">
    <citation type="submission" date="2025-09" db="UniProtKB">
        <authorList>
            <consortium name="Ensembl"/>
        </authorList>
    </citation>
    <scope>IDENTIFICATION</scope>
</reference>
<name>A0A3B4EAJ8_PYGNA</name>
<keyword evidence="3 6" id="KW-0479">Metal-binding</keyword>
<keyword evidence="8" id="KW-1185">Reference proteome</keyword>
<evidence type="ECO:0000256" key="3">
    <source>
        <dbReference type="ARBA" id="ARBA00022723"/>
    </source>
</evidence>